<dbReference type="Gene3D" id="1.25.40.10">
    <property type="entry name" value="Tetratricopeptide repeat domain"/>
    <property type="match status" value="3"/>
</dbReference>
<feature type="signal peptide" evidence="2">
    <location>
        <begin position="1"/>
        <end position="32"/>
    </location>
</feature>
<dbReference type="InterPro" id="IPR011990">
    <property type="entry name" value="TPR-like_helical_dom_sf"/>
</dbReference>
<dbReference type="InterPro" id="IPR039684">
    <property type="entry name" value="FANCG"/>
</dbReference>
<keyword evidence="1" id="KW-0802">TPR repeat</keyword>
<gene>
    <name evidence="3" type="primary">Fancg</name>
    <name evidence="3" type="ORF">TURVEL_R09714</name>
</gene>
<accession>A0A7L3LC53</accession>
<dbReference type="PANTHER" id="PTHR15254:SF2">
    <property type="entry name" value="FANCONI ANEMIA GROUP G PROTEIN"/>
    <property type="match status" value="1"/>
</dbReference>
<dbReference type="PROSITE" id="PS50005">
    <property type="entry name" value="TPR"/>
    <property type="match status" value="1"/>
</dbReference>
<sequence>MLSVITGLPAALPALPLELTVLCNFLLCIVGASESAIKEEAEGIRQGLLRVLEAHGESGQDLSTEELWQKVLQEVAVVELQAALHRLGALQAAWWLAAGRLGSIAGLFSLLSNAEDSGRAHVGEGEKQLLSLLKAWQVPAEDTTLPLVQSITDLKEILYTATAFLQGLQQLEAGNFPTALSLLQEATGGYCSKRVLAQIYTCLGCCAQQMAKPQTALRHLKRALQVDFQCLPALSHVAAVYHDLGETEAELQALALLYEALEKKPPAPASSSPDLIRIELLVHSPVLASLLRCCHPSEVKYLLSQRCLQDGRVADAVVHYLDFLTLLQEGLQQQVPLDSDSPLPRIPEVFLEAASALEQAGRHQDAITLCDEVIRRTTNLIPQMIQVEERLQQPQCPSPKAGLSQQESLCYLAWRAAGYLHQGWAWARLGESKEAITQFSRCLSDLLRGMSRGCSLQICVCLSMPENLLPEVELLQKIRLLSLVGRGVQFLKMGKHKEALLDFQYSLQISPGDPTATPYLVQALWKLGRKQEAAAQWQKFSQSPTGENG</sequence>
<dbReference type="Proteomes" id="UP000582182">
    <property type="component" value="Unassembled WGS sequence"/>
</dbReference>
<evidence type="ECO:0000256" key="2">
    <source>
        <dbReference type="SAM" id="SignalP"/>
    </source>
</evidence>
<comment type="caution">
    <text evidence="3">The sequence shown here is derived from an EMBL/GenBank/DDBJ whole genome shotgun (WGS) entry which is preliminary data.</text>
</comment>
<dbReference type="SUPFAM" id="SSF48452">
    <property type="entry name" value="TPR-like"/>
    <property type="match status" value="2"/>
</dbReference>
<dbReference type="EMBL" id="VZTY01011773">
    <property type="protein sequence ID" value="NXU51241.1"/>
    <property type="molecule type" value="Genomic_DNA"/>
</dbReference>
<reference evidence="3 4" key="1">
    <citation type="submission" date="2019-09" db="EMBL/GenBank/DDBJ databases">
        <title>Bird 10,000 Genomes (B10K) Project - Family phase.</title>
        <authorList>
            <person name="Zhang G."/>
        </authorList>
    </citation>
    <scope>NUCLEOTIDE SEQUENCE [LARGE SCALE GENOMIC DNA]</scope>
    <source>
        <strain evidence="3">B10K-DU-029-46</strain>
    </source>
</reference>
<dbReference type="PANTHER" id="PTHR15254">
    <property type="entry name" value="FANCONI ANEMIA GROUP G PROTEIN FAMILY MEMBER"/>
    <property type="match status" value="1"/>
</dbReference>
<protein>
    <submittedName>
        <fullName evidence="3">FANCG protein</fullName>
    </submittedName>
</protein>
<dbReference type="GO" id="GO:0036297">
    <property type="term" value="P:interstrand cross-link repair"/>
    <property type="evidence" value="ECO:0007669"/>
    <property type="project" value="InterPro"/>
</dbReference>
<evidence type="ECO:0000313" key="4">
    <source>
        <dbReference type="Proteomes" id="UP000582182"/>
    </source>
</evidence>
<dbReference type="AlphaFoldDB" id="A0A7L3LC53"/>
<keyword evidence="4" id="KW-1185">Reference proteome</keyword>
<evidence type="ECO:0000256" key="1">
    <source>
        <dbReference type="PROSITE-ProRule" id="PRU00339"/>
    </source>
</evidence>
<feature type="chain" id="PRO_5029580030" evidence="2">
    <location>
        <begin position="33"/>
        <end position="549"/>
    </location>
</feature>
<proteinExistence type="predicted"/>
<feature type="non-terminal residue" evidence="3">
    <location>
        <position position="1"/>
    </location>
</feature>
<dbReference type="SMART" id="SM00028">
    <property type="entry name" value="TPR"/>
    <property type="match status" value="4"/>
</dbReference>
<feature type="non-terminal residue" evidence="3">
    <location>
        <position position="549"/>
    </location>
</feature>
<feature type="repeat" description="TPR" evidence="1">
    <location>
        <begin position="480"/>
        <end position="513"/>
    </location>
</feature>
<dbReference type="InterPro" id="IPR019734">
    <property type="entry name" value="TPR_rpt"/>
</dbReference>
<organism evidence="3 4">
    <name type="scientific">Turnix velox</name>
    <name type="common">Little buttonquail</name>
    <dbReference type="NCBI Taxonomy" id="2529409"/>
    <lineage>
        <taxon>Eukaryota</taxon>
        <taxon>Metazoa</taxon>
        <taxon>Chordata</taxon>
        <taxon>Craniata</taxon>
        <taxon>Vertebrata</taxon>
        <taxon>Euteleostomi</taxon>
        <taxon>Archelosauria</taxon>
        <taxon>Archosauria</taxon>
        <taxon>Dinosauria</taxon>
        <taxon>Saurischia</taxon>
        <taxon>Theropoda</taxon>
        <taxon>Coelurosauria</taxon>
        <taxon>Aves</taxon>
        <taxon>Neognathae</taxon>
        <taxon>Neoaves</taxon>
        <taxon>Charadriiformes</taxon>
        <taxon>Turnicidae</taxon>
        <taxon>Turnix</taxon>
    </lineage>
</organism>
<dbReference type="OrthoDB" id="6355951at2759"/>
<name>A0A7L3LC53_9CHAR</name>
<keyword evidence="2" id="KW-0732">Signal</keyword>
<evidence type="ECO:0000313" key="3">
    <source>
        <dbReference type="EMBL" id="NXU51241.1"/>
    </source>
</evidence>
<dbReference type="GO" id="GO:0043240">
    <property type="term" value="C:Fanconi anaemia nuclear complex"/>
    <property type="evidence" value="ECO:0007669"/>
    <property type="project" value="InterPro"/>
</dbReference>